<dbReference type="Pfam" id="PF17188">
    <property type="entry name" value="MucB_RseB_C"/>
    <property type="match status" value="1"/>
</dbReference>
<sequence>MGTRMRLFEQQTLKRLGVLLTVSVCAWAQVAQAQSGADVLRQIQEAARQLNYVGVYAYQQGDHIESSRITHQFDGKHEKERIEVLDGAPREYLRTDDEVQCLLPEQKTVLRERQRGDRFPGLLRIDPKSIENNYSVSVGAVALRVAGRHCRPIEVVPRDSHRYGYRLCADTESSLLLKAQMIDERGTVIEQIAFTQVTIGAEISDAMLVPAWPTKDWLTVRTQHQKIDLAALGWRVNAPPGYVSTSEVTREFADRKRVHQLVLSDGLATISIFIEPYLPERSEYVPQGAAQSGSVNIYGVRVANYWLTVLGEVPASTLEQLAQSIQYMSVASPR</sequence>
<keyword evidence="4" id="KW-0574">Periplasm</keyword>
<dbReference type="EMBL" id="JAHXRI010000010">
    <property type="protein sequence ID" value="MBZ1351415.1"/>
    <property type="molecule type" value="Genomic_DNA"/>
</dbReference>
<reference evidence="8" key="1">
    <citation type="submission" date="2021-07" db="EMBL/GenBank/DDBJ databases">
        <title>New genus and species of the family Alcaligenaceae.</title>
        <authorList>
            <person name="Hahn M.W."/>
        </authorList>
    </citation>
    <scope>NUCLEOTIDE SEQUENCE</scope>
    <source>
        <strain evidence="8">LF4-65</strain>
    </source>
</reference>
<evidence type="ECO:0000313" key="8">
    <source>
        <dbReference type="EMBL" id="MBZ1351415.1"/>
    </source>
</evidence>
<evidence type="ECO:0000259" key="6">
    <source>
        <dbReference type="Pfam" id="PF03888"/>
    </source>
</evidence>
<gene>
    <name evidence="8" type="ORF">KZZ10_12230</name>
</gene>
<keyword evidence="3 5" id="KW-0732">Signal</keyword>
<dbReference type="AlphaFoldDB" id="A0A953NAA5"/>
<organism evidence="8 9">
    <name type="scientific">Zwartia hollandica</name>
    <dbReference type="NCBI Taxonomy" id="324606"/>
    <lineage>
        <taxon>Bacteria</taxon>
        <taxon>Pseudomonadati</taxon>
        <taxon>Pseudomonadota</taxon>
        <taxon>Betaproteobacteria</taxon>
        <taxon>Burkholderiales</taxon>
        <taxon>Alcaligenaceae</taxon>
        <taxon>Zwartia</taxon>
    </lineage>
</organism>
<comment type="subcellular location">
    <subcellularLocation>
        <location evidence="1">Periplasm</location>
    </subcellularLocation>
</comment>
<dbReference type="Gene3D" id="3.30.200.100">
    <property type="entry name" value="MucB/RseB, C-terminal domain"/>
    <property type="match status" value="1"/>
</dbReference>
<evidence type="ECO:0000256" key="3">
    <source>
        <dbReference type="ARBA" id="ARBA00022729"/>
    </source>
</evidence>
<dbReference type="Pfam" id="PF03888">
    <property type="entry name" value="MucB_RseB"/>
    <property type="match status" value="1"/>
</dbReference>
<evidence type="ECO:0000259" key="7">
    <source>
        <dbReference type="Pfam" id="PF17188"/>
    </source>
</evidence>
<feature type="domain" description="MucB/RseB N-terminal" evidence="6">
    <location>
        <begin position="37"/>
        <end position="211"/>
    </location>
</feature>
<dbReference type="PANTHER" id="PTHR38782:SF1">
    <property type="entry name" value="SIGMA-E FACTOR REGULATORY PROTEIN RSEB"/>
    <property type="match status" value="1"/>
</dbReference>
<dbReference type="PIRSF" id="PIRSF005427">
    <property type="entry name" value="RseB"/>
    <property type="match status" value="1"/>
</dbReference>
<evidence type="ECO:0000256" key="4">
    <source>
        <dbReference type="ARBA" id="ARBA00022764"/>
    </source>
</evidence>
<evidence type="ECO:0000256" key="1">
    <source>
        <dbReference type="ARBA" id="ARBA00004418"/>
    </source>
</evidence>
<dbReference type="InterPro" id="IPR005588">
    <property type="entry name" value="MucB_RseB"/>
</dbReference>
<dbReference type="Gene3D" id="2.50.20.10">
    <property type="entry name" value="Lipoprotein localisation LolA/LolB/LppX"/>
    <property type="match status" value="1"/>
</dbReference>
<dbReference type="Proteomes" id="UP000739565">
    <property type="component" value="Unassembled WGS sequence"/>
</dbReference>
<dbReference type="InterPro" id="IPR038484">
    <property type="entry name" value="MucB/RseB_C_sf"/>
</dbReference>
<protein>
    <submittedName>
        <fullName evidence="8">MucB/RseB C-terminal domain-containing protein</fullName>
    </submittedName>
</protein>
<dbReference type="GO" id="GO:0032885">
    <property type="term" value="P:regulation of polysaccharide biosynthetic process"/>
    <property type="evidence" value="ECO:0007669"/>
    <property type="project" value="TreeGrafter"/>
</dbReference>
<feature type="domain" description="MucB/RseB C-terminal" evidence="7">
    <location>
        <begin position="231"/>
        <end position="326"/>
    </location>
</feature>
<evidence type="ECO:0000256" key="5">
    <source>
        <dbReference type="SAM" id="SignalP"/>
    </source>
</evidence>
<comment type="similarity">
    <text evidence="2">Belongs to the RseB family.</text>
</comment>
<dbReference type="InterPro" id="IPR033434">
    <property type="entry name" value="MucB/RseB_N"/>
</dbReference>
<evidence type="ECO:0000313" key="9">
    <source>
        <dbReference type="Proteomes" id="UP000739565"/>
    </source>
</evidence>
<comment type="caution">
    <text evidence="8">The sequence shown here is derived from an EMBL/GenBank/DDBJ whole genome shotgun (WGS) entry which is preliminary data.</text>
</comment>
<feature type="chain" id="PRO_5038120275" evidence="5">
    <location>
        <begin position="34"/>
        <end position="334"/>
    </location>
</feature>
<keyword evidence="9" id="KW-1185">Reference proteome</keyword>
<dbReference type="PANTHER" id="PTHR38782">
    <property type="match status" value="1"/>
</dbReference>
<dbReference type="GO" id="GO:0030288">
    <property type="term" value="C:outer membrane-bounded periplasmic space"/>
    <property type="evidence" value="ECO:0007669"/>
    <property type="project" value="TreeGrafter"/>
</dbReference>
<evidence type="ECO:0000256" key="2">
    <source>
        <dbReference type="ARBA" id="ARBA00008150"/>
    </source>
</evidence>
<name>A0A953NAA5_9BURK</name>
<dbReference type="CDD" id="cd16327">
    <property type="entry name" value="RseB"/>
    <property type="match status" value="1"/>
</dbReference>
<feature type="signal peptide" evidence="5">
    <location>
        <begin position="1"/>
        <end position="33"/>
    </location>
</feature>
<dbReference type="InterPro" id="IPR033436">
    <property type="entry name" value="MucB/RseB_C"/>
</dbReference>
<dbReference type="GO" id="GO:0045152">
    <property type="term" value="F:antisigma factor binding"/>
    <property type="evidence" value="ECO:0007669"/>
    <property type="project" value="TreeGrafter"/>
</dbReference>
<proteinExistence type="inferred from homology"/>
<accession>A0A953NAA5</accession>